<dbReference type="InterPro" id="IPR000801">
    <property type="entry name" value="Esterase-like"/>
</dbReference>
<dbReference type="AlphaFoldDB" id="A0A1H6LFK5"/>
<dbReference type="InterPro" id="IPR016134">
    <property type="entry name" value="Dockerin_dom"/>
</dbReference>
<dbReference type="RefSeq" id="WP_074719074.1">
    <property type="nucleotide sequence ID" value="NZ_FNWV01000021.1"/>
</dbReference>
<keyword evidence="1" id="KW-0378">Hydrolase</keyword>
<dbReference type="InterPro" id="IPR036439">
    <property type="entry name" value="Dockerin_dom_sf"/>
</dbReference>
<dbReference type="SUPFAM" id="SSF53474">
    <property type="entry name" value="alpha/beta-Hydrolases"/>
    <property type="match status" value="1"/>
</dbReference>
<dbReference type="InterPro" id="IPR003305">
    <property type="entry name" value="CenC_carb-bd"/>
</dbReference>
<reference evidence="4 5" key="1">
    <citation type="submission" date="2016-10" db="EMBL/GenBank/DDBJ databases">
        <authorList>
            <person name="de Groot N.N."/>
        </authorList>
    </citation>
    <scope>NUCLEOTIDE SEQUENCE [LARGE SCALE GENOMIC DNA]</scope>
    <source>
        <strain evidence="4 5">YAD2003</strain>
    </source>
</reference>
<dbReference type="InterPro" id="IPR002105">
    <property type="entry name" value="Dockerin_1_rpt"/>
</dbReference>
<feature type="chain" id="PRO_5039419581" evidence="2">
    <location>
        <begin position="24"/>
        <end position="563"/>
    </location>
</feature>
<proteinExistence type="predicted"/>
<keyword evidence="2" id="KW-0732">Signal</keyword>
<dbReference type="PANTHER" id="PTHR48098">
    <property type="entry name" value="ENTEROCHELIN ESTERASE-RELATED"/>
    <property type="match status" value="1"/>
</dbReference>
<dbReference type="GO" id="GO:0000272">
    <property type="term" value="P:polysaccharide catabolic process"/>
    <property type="evidence" value="ECO:0007669"/>
    <property type="project" value="InterPro"/>
</dbReference>
<dbReference type="InterPro" id="IPR050583">
    <property type="entry name" value="Mycobacterial_A85_antigen"/>
</dbReference>
<feature type="signal peptide" evidence="2">
    <location>
        <begin position="1"/>
        <end position="23"/>
    </location>
</feature>
<dbReference type="CDD" id="cd14256">
    <property type="entry name" value="Dockerin_I"/>
    <property type="match status" value="1"/>
</dbReference>
<dbReference type="Gene3D" id="3.40.50.1820">
    <property type="entry name" value="alpha/beta hydrolase"/>
    <property type="match status" value="1"/>
</dbReference>
<dbReference type="Gene3D" id="1.10.1330.10">
    <property type="entry name" value="Dockerin domain"/>
    <property type="match status" value="1"/>
</dbReference>
<evidence type="ECO:0000256" key="2">
    <source>
        <dbReference type="SAM" id="SignalP"/>
    </source>
</evidence>
<dbReference type="GO" id="GO:0004553">
    <property type="term" value="F:hydrolase activity, hydrolyzing O-glycosyl compounds"/>
    <property type="evidence" value="ECO:0007669"/>
    <property type="project" value="InterPro"/>
</dbReference>
<dbReference type="SUPFAM" id="SSF49785">
    <property type="entry name" value="Galactose-binding domain-like"/>
    <property type="match status" value="1"/>
</dbReference>
<dbReference type="InterPro" id="IPR029058">
    <property type="entry name" value="AB_hydrolase_fold"/>
</dbReference>
<accession>A0A1H6LFK5</accession>
<evidence type="ECO:0000313" key="5">
    <source>
        <dbReference type="Proteomes" id="UP000183190"/>
    </source>
</evidence>
<evidence type="ECO:0000256" key="1">
    <source>
        <dbReference type="ARBA" id="ARBA00022801"/>
    </source>
</evidence>
<dbReference type="EMBL" id="FNWV01000021">
    <property type="protein sequence ID" value="SEH87158.1"/>
    <property type="molecule type" value="Genomic_DNA"/>
</dbReference>
<dbReference type="Pfam" id="PF00404">
    <property type="entry name" value="Dockerin_1"/>
    <property type="match status" value="1"/>
</dbReference>
<dbReference type="SUPFAM" id="SSF63446">
    <property type="entry name" value="Type I dockerin domain"/>
    <property type="match status" value="1"/>
</dbReference>
<evidence type="ECO:0000313" key="4">
    <source>
        <dbReference type="EMBL" id="SEH87158.1"/>
    </source>
</evidence>
<dbReference type="Gene3D" id="2.60.120.260">
    <property type="entry name" value="Galactose-binding domain-like"/>
    <property type="match status" value="1"/>
</dbReference>
<organism evidence="4 5">
    <name type="scientific">Ruminococcus flavefaciens</name>
    <dbReference type="NCBI Taxonomy" id="1265"/>
    <lineage>
        <taxon>Bacteria</taxon>
        <taxon>Bacillati</taxon>
        <taxon>Bacillota</taxon>
        <taxon>Clostridia</taxon>
        <taxon>Eubacteriales</taxon>
        <taxon>Oscillospiraceae</taxon>
        <taxon>Ruminococcus</taxon>
    </lineage>
</organism>
<dbReference type="Pfam" id="PF02018">
    <property type="entry name" value="CBM_4_9"/>
    <property type="match status" value="1"/>
</dbReference>
<evidence type="ECO:0000259" key="3">
    <source>
        <dbReference type="PROSITE" id="PS51766"/>
    </source>
</evidence>
<sequence length="563" mass="60766">MRMTKKLRSFLAATLAGTMVASAALSVPNNTLARKIDANAASSDIDPNGYYWHDTFESGTDDWEGRGGAIVERSSTAYVGSYALNVSDRGSAWHGAQKTLDASVFKAGESYSFSVAVSGNGNIMLSLQYTDSSNKTIYDHIADGQSSGDYIQLTNPDYTLPLGSDYILYVETESGTYDFSIDEVIIAGTGSEIDVPKPVDTIRGDINGDGIIDVFDIVTERKALISYMAGSFASTGISIGTVDVDGDGSFAVNDLVLLSKFILGQTKEFPPIVTTTTTTTAPPVTTTTSTVDYMASIRDKITVNVPSSVLKNAEGKIEHITYFSKKANRNKGANVWLPPGYDSSKTYPVFYVNHGYGGDESSMVNGMGVREIATNLIKSGDAVPMIIVFTNQYTDPQHEEQTGNGQADVPGYDNFVEDLPDSLMPYIESHYPVKTGRENTAIAGFSMGGRESLYIGMKCCDKIGYIGGGAPAPGIFPTKDQFMTHPGVMSKDEIRIDPPYSPYILMIAGGTSDNMVNDFPKQYSDLFTQHGTENIYISVPGGGHDSSTVIPLMYNFIKYIFKA</sequence>
<dbReference type="OrthoDB" id="9777383at2"/>
<dbReference type="PROSITE" id="PS51766">
    <property type="entry name" value="DOCKERIN"/>
    <property type="match status" value="1"/>
</dbReference>
<name>A0A1H6LFK5_RUMFL</name>
<dbReference type="Pfam" id="PF00756">
    <property type="entry name" value="Esterase"/>
    <property type="match status" value="1"/>
</dbReference>
<feature type="domain" description="Dockerin" evidence="3">
    <location>
        <begin position="199"/>
        <end position="271"/>
    </location>
</feature>
<dbReference type="Proteomes" id="UP000183190">
    <property type="component" value="Unassembled WGS sequence"/>
</dbReference>
<gene>
    <name evidence="4" type="ORF">SAMN02910265_03135</name>
</gene>
<protein>
    <submittedName>
        <fullName evidence="4">Enterochelin esterase</fullName>
    </submittedName>
</protein>
<dbReference type="InterPro" id="IPR008979">
    <property type="entry name" value="Galactose-bd-like_sf"/>
</dbReference>